<comment type="caution">
    <text evidence="2">The sequence shown here is derived from an EMBL/GenBank/DDBJ whole genome shotgun (WGS) entry which is preliminary data.</text>
</comment>
<dbReference type="InterPro" id="IPR015943">
    <property type="entry name" value="WD40/YVTN_repeat-like_dom_sf"/>
</dbReference>
<dbReference type="EMBL" id="BMQM01000015">
    <property type="protein sequence ID" value="GGR60971.1"/>
    <property type="molecule type" value="Genomic_DNA"/>
</dbReference>
<dbReference type="InterPro" id="IPR011047">
    <property type="entry name" value="Quinoprotein_ADH-like_sf"/>
</dbReference>
<protein>
    <recommendedName>
        <fullName evidence="1">Anaphase-promoting complex subunit 4-like WD40 domain-containing protein</fullName>
    </recommendedName>
</protein>
<dbReference type="Pfam" id="PF00400">
    <property type="entry name" value="WD40"/>
    <property type="match status" value="1"/>
</dbReference>
<dbReference type="SMART" id="SM00320">
    <property type="entry name" value="WD40"/>
    <property type="match status" value="5"/>
</dbReference>
<dbReference type="InterPro" id="IPR001680">
    <property type="entry name" value="WD40_rpt"/>
</dbReference>
<evidence type="ECO:0000313" key="3">
    <source>
        <dbReference type="Proteomes" id="UP000634308"/>
    </source>
</evidence>
<evidence type="ECO:0000259" key="1">
    <source>
        <dbReference type="Pfam" id="PF12894"/>
    </source>
</evidence>
<organism evidence="2 3">
    <name type="scientific">Deinococcus seoulensis</name>
    <dbReference type="NCBI Taxonomy" id="1837379"/>
    <lineage>
        <taxon>Bacteria</taxon>
        <taxon>Thermotogati</taxon>
        <taxon>Deinococcota</taxon>
        <taxon>Deinococci</taxon>
        <taxon>Deinococcales</taxon>
        <taxon>Deinococcaceae</taxon>
        <taxon>Deinococcus</taxon>
    </lineage>
</organism>
<reference evidence="3" key="1">
    <citation type="journal article" date="2019" name="Int. J. Syst. Evol. Microbiol.">
        <title>The Global Catalogue of Microorganisms (GCM) 10K type strain sequencing project: providing services to taxonomists for standard genome sequencing and annotation.</title>
        <authorList>
            <consortium name="The Broad Institute Genomics Platform"/>
            <consortium name="The Broad Institute Genome Sequencing Center for Infectious Disease"/>
            <person name="Wu L."/>
            <person name="Ma J."/>
        </authorList>
    </citation>
    <scope>NUCLEOTIDE SEQUENCE [LARGE SCALE GENOMIC DNA]</scope>
    <source>
        <strain evidence="3">JCM 31404</strain>
    </source>
</reference>
<gene>
    <name evidence="2" type="ORF">GCM10008959_23550</name>
</gene>
<feature type="domain" description="Anaphase-promoting complex subunit 4-like WD40" evidence="1">
    <location>
        <begin position="230"/>
        <end position="272"/>
    </location>
</feature>
<dbReference type="InterPro" id="IPR024977">
    <property type="entry name" value="Apc4-like_WD40_dom"/>
</dbReference>
<keyword evidence="3" id="KW-1185">Reference proteome</keyword>
<dbReference type="Proteomes" id="UP000634308">
    <property type="component" value="Unassembled WGS sequence"/>
</dbReference>
<name>A0ABQ2RTU4_9DEIO</name>
<proteinExistence type="predicted"/>
<sequence>MTTADVVQDNRRTSLSIPVHLPHPEVMRVLFPLLLGLSLAASAPVPPLNPAGEVDVGAPAQSVALSADGRTLVVGTARDVQRLDPRTLRSLSVLPGSDGGGWGATFSRAGRLAAAGMSRGVTVWDDLRRPPRTLDSPGGRVFALAWHPDGQRLALGDAGGYWQVTPGGPRGQLRGDVMAAAWSLDGRTLFLSTGQEDSATYALDAITGRVRWRQQNVPATHTRRAYYGLDEVNGLSLSPDGRILASAHQDGRVLLRDAATGHLRRTLTGGEDTRWAAFTPDGTQVVAVGETGRVNAWTAAGQPAGQAQVGGELWHVLVLPDGRALTAGADGAVRAWTLPTQVR</sequence>
<dbReference type="SUPFAM" id="SSF50998">
    <property type="entry name" value="Quinoprotein alcohol dehydrogenase-like"/>
    <property type="match status" value="1"/>
</dbReference>
<dbReference type="Gene3D" id="2.130.10.10">
    <property type="entry name" value="YVTN repeat-like/Quinoprotein amine dehydrogenase"/>
    <property type="match status" value="2"/>
</dbReference>
<evidence type="ECO:0000313" key="2">
    <source>
        <dbReference type="EMBL" id="GGR60971.1"/>
    </source>
</evidence>
<dbReference type="PANTHER" id="PTHR19879">
    <property type="entry name" value="TRANSCRIPTION INITIATION FACTOR TFIID"/>
    <property type="match status" value="1"/>
</dbReference>
<accession>A0ABQ2RTU4</accession>
<dbReference type="Pfam" id="PF12894">
    <property type="entry name" value="ANAPC4_WD40"/>
    <property type="match status" value="1"/>
</dbReference>
<dbReference type="PANTHER" id="PTHR19879:SF9">
    <property type="entry name" value="TRANSCRIPTION INITIATION FACTOR TFIID SUBUNIT 5"/>
    <property type="match status" value="1"/>
</dbReference>